<evidence type="ECO:0000259" key="1">
    <source>
        <dbReference type="PROSITE" id="PS51819"/>
    </source>
</evidence>
<gene>
    <name evidence="2" type="ORF">DN052_00250</name>
</gene>
<dbReference type="AlphaFoldDB" id="A0A2W1K4H6"/>
<dbReference type="InterPro" id="IPR029068">
    <property type="entry name" value="Glyas_Bleomycin-R_OHBP_Dase"/>
</dbReference>
<dbReference type="Proteomes" id="UP000248886">
    <property type="component" value="Unassembled WGS sequence"/>
</dbReference>
<dbReference type="PANTHER" id="PTHR33993:SF2">
    <property type="entry name" value="VOC DOMAIN-CONTAINING PROTEIN"/>
    <property type="match status" value="1"/>
</dbReference>
<dbReference type="GeneID" id="65281002"/>
<dbReference type="PROSITE" id="PS51819">
    <property type="entry name" value="VOC"/>
    <property type="match status" value="1"/>
</dbReference>
<dbReference type="Gene3D" id="3.10.180.10">
    <property type="entry name" value="2,3-Dihydroxybiphenyl 1,2-Dioxygenase, domain 1"/>
    <property type="match status" value="1"/>
</dbReference>
<dbReference type="InterPro" id="IPR037523">
    <property type="entry name" value="VOC_core"/>
</dbReference>
<dbReference type="InterPro" id="IPR053863">
    <property type="entry name" value="Glyoxy/Ble-like_N"/>
</dbReference>
<dbReference type="SUPFAM" id="SSF54593">
    <property type="entry name" value="Glyoxalase/Bleomycin resistance protein/Dihydroxybiphenyl dioxygenase"/>
    <property type="match status" value="1"/>
</dbReference>
<dbReference type="OMA" id="MNNVINW"/>
<feature type="domain" description="VOC" evidence="1">
    <location>
        <begin position="7"/>
        <end position="132"/>
    </location>
</feature>
<organism evidence="2 3">
    <name type="scientific">Acidithiobacillus ferrooxidans</name>
    <name type="common">Thiobacillus ferrooxidans</name>
    <dbReference type="NCBI Taxonomy" id="920"/>
    <lineage>
        <taxon>Bacteria</taxon>
        <taxon>Pseudomonadati</taxon>
        <taxon>Pseudomonadota</taxon>
        <taxon>Acidithiobacillia</taxon>
        <taxon>Acidithiobacillales</taxon>
        <taxon>Acidithiobacillaceae</taxon>
        <taxon>Acidithiobacillus</taxon>
    </lineage>
</organism>
<dbReference type="InterPro" id="IPR052164">
    <property type="entry name" value="Anthracycline_SecMetBiosynth"/>
</dbReference>
<name>A0A2W1K4H6_ACIFR</name>
<accession>A0A2W1K4H6</accession>
<dbReference type="CDD" id="cd07247">
    <property type="entry name" value="SgaA_N_like"/>
    <property type="match status" value="1"/>
</dbReference>
<dbReference type="OrthoDB" id="9793039at2"/>
<sequence>MHSKSNPVVWFEIYVQDMERAKSFYEAVLAIKLCEMPAPTAEMTMEMWSFPMDRETGMNTYGAGGMLVKMEGKSSGVGGTMVYFGCEDCAVEAARAVSHGGILIKEKTSIGEHGFIALVQDTEGNMIGFHSMVCKPSE</sequence>
<reference evidence="2 3" key="1">
    <citation type="submission" date="2018-06" db="EMBL/GenBank/DDBJ databases">
        <title>Draft sequence of Acidithiobacillus ferrooxidans CCM 4253.</title>
        <authorList>
            <person name="Moya-Beltran A."/>
            <person name="Castro M."/>
            <person name="Covarrubias P.C."/>
            <person name="Issotta F."/>
            <person name="Janiczek O."/>
            <person name="Mandl M."/>
            <person name="Kucera J."/>
            <person name="Quatrini R."/>
        </authorList>
    </citation>
    <scope>NUCLEOTIDE SEQUENCE [LARGE SCALE GENOMIC DNA]</scope>
    <source>
        <strain evidence="2 3">CCM 4253</strain>
    </source>
</reference>
<dbReference type="PANTHER" id="PTHR33993">
    <property type="entry name" value="GLYOXALASE-RELATED"/>
    <property type="match status" value="1"/>
</dbReference>
<dbReference type="RefSeq" id="WP_012536795.1">
    <property type="nucleotide sequence ID" value="NZ_AP025160.1"/>
</dbReference>
<protein>
    <submittedName>
        <fullName evidence="2">VOC family protein</fullName>
    </submittedName>
</protein>
<proteinExistence type="predicted"/>
<dbReference type="EMBL" id="QKQP01000001">
    <property type="protein sequence ID" value="PZD81553.1"/>
    <property type="molecule type" value="Genomic_DNA"/>
</dbReference>
<dbReference type="Pfam" id="PF22677">
    <property type="entry name" value="Ble-like_N"/>
    <property type="match status" value="1"/>
</dbReference>
<evidence type="ECO:0000313" key="3">
    <source>
        <dbReference type="Proteomes" id="UP000248886"/>
    </source>
</evidence>
<evidence type="ECO:0000313" key="2">
    <source>
        <dbReference type="EMBL" id="PZD81553.1"/>
    </source>
</evidence>
<comment type="caution">
    <text evidence="2">The sequence shown here is derived from an EMBL/GenBank/DDBJ whole genome shotgun (WGS) entry which is preliminary data.</text>
</comment>